<protein>
    <submittedName>
        <fullName evidence="1">Fructose-1,6-bisphosphatase, cytosolic</fullName>
    </submittedName>
</protein>
<sequence>MPPYSKVRWTSATMLPIYLKDLGDAPSWGNLHFSTNFAVGASQFLAFPSLTE</sequence>
<reference evidence="1" key="1">
    <citation type="submission" date="2014-09" db="EMBL/GenBank/DDBJ databases">
        <authorList>
            <person name="Magalhaes I.L.F."/>
            <person name="Oliveira U."/>
            <person name="Santos F.R."/>
            <person name="Vidigal T.H.D.A."/>
            <person name="Brescovit A.D."/>
            <person name="Santos A.J."/>
        </authorList>
    </citation>
    <scope>NUCLEOTIDE SEQUENCE</scope>
    <source>
        <tissue evidence="1">Shoot tissue taken approximately 20 cm above the soil surface</tissue>
    </source>
</reference>
<organism evidence="1">
    <name type="scientific">Arundo donax</name>
    <name type="common">Giant reed</name>
    <name type="synonym">Donax arundinaceus</name>
    <dbReference type="NCBI Taxonomy" id="35708"/>
    <lineage>
        <taxon>Eukaryota</taxon>
        <taxon>Viridiplantae</taxon>
        <taxon>Streptophyta</taxon>
        <taxon>Embryophyta</taxon>
        <taxon>Tracheophyta</taxon>
        <taxon>Spermatophyta</taxon>
        <taxon>Magnoliopsida</taxon>
        <taxon>Liliopsida</taxon>
        <taxon>Poales</taxon>
        <taxon>Poaceae</taxon>
        <taxon>PACMAD clade</taxon>
        <taxon>Arundinoideae</taxon>
        <taxon>Arundineae</taxon>
        <taxon>Arundo</taxon>
    </lineage>
</organism>
<accession>A0A0A9F7L5</accession>
<evidence type="ECO:0000313" key="1">
    <source>
        <dbReference type="EMBL" id="JAE08352.1"/>
    </source>
</evidence>
<proteinExistence type="predicted"/>
<name>A0A0A9F7L5_ARUDO</name>
<reference evidence="1" key="2">
    <citation type="journal article" date="2015" name="Data Brief">
        <title>Shoot transcriptome of the giant reed, Arundo donax.</title>
        <authorList>
            <person name="Barrero R.A."/>
            <person name="Guerrero F.D."/>
            <person name="Moolhuijzen P."/>
            <person name="Goolsby J.A."/>
            <person name="Tidwell J."/>
            <person name="Bellgard S.E."/>
            <person name="Bellgard M.I."/>
        </authorList>
    </citation>
    <scope>NUCLEOTIDE SEQUENCE</scope>
    <source>
        <tissue evidence="1">Shoot tissue taken approximately 20 cm above the soil surface</tissue>
    </source>
</reference>
<dbReference type="EMBL" id="GBRH01189544">
    <property type="protein sequence ID" value="JAE08352.1"/>
    <property type="molecule type" value="Transcribed_RNA"/>
</dbReference>
<dbReference type="AlphaFoldDB" id="A0A0A9F7L5"/>